<dbReference type="InterPro" id="IPR046348">
    <property type="entry name" value="SIS_dom_sf"/>
</dbReference>
<reference evidence="4" key="1">
    <citation type="submission" date="2020-05" db="EMBL/GenBank/DDBJ databases">
        <authorList>
            <person name="Chiriac C."/>
            <person name="Salcher M."/>
            <person name="Ghai R."/>
            <person name="Kavagutti S V."/>
        </authorList>
    </citation>
    <scope>NUCLEOTIDE SEQUENCE</scope>
</reference>
<protein>
    <submittedName>
        <fullName evidence="4">Unannotated protein</fullName>
    </submittedName>
</protein>
<dbReference type="GO" id="GO:0005829">
    <property type="term" value="C:cytosol"/>
    <property type="evidence" value="ECO:0007669"/>
    <property type="project" value="TreeGrafter"/>
</dbReference>
<evidence type="ECO:0000256" key="2">
    <source>
        <dbReference type="ARBA" id="ARBA00023152"/>
    </source>
</evidence>
<dbReference type="GO" id="GO:0006094">
    <property type="term" value="P:gluconeogenesis"/>
    <property type="evidence" value="ECO:0007669"/>
    <property type="project" value="UniProtKB-KW"/>
</dbReference>
<gene>
    <name evidence="4" type="ORF">UFOPK1766_00396</name>
</gene>
<dbReference type="GO" id="GO:0051156">
    <property type="term" value="P:glucose 6-phosphate metabolic process"/>
    <property type="evidence" value="ECO:0007669"/>
    <property type="project" value="TreeGrafter"/>
</dbReference>
<dbReference type="SUPFAM" id="SSF53697">
    <property type="entry name" value="SIS domain"/>
    <property type="match status" value="1"/>
</dbReference>
<dbReference type="GO" id="GO:0004347">
    <property type="term" value="F:glucose-6-phosphate isomerase activity"/>
    <property type="evidence" value="ECO:0007669"/>
    <property type="project" value="InterPro"/>
</dbReference>
<dbReference type="PANTHER" id="PTHR11469">
    <property type="entry name" value="GLUCOSE-6-PHOSPHATE ISOMERASE"/>
    <property type="match status" value="1"/>
</dbReference>
<dbReference type="Pfam" id="PF00342">
    <property type="entry name" value="PGI"/>
    <property type="match status" value="1"/>
</dbReference>
<accession>A0A6J6EUA6</accession>
<evidence type="ECO:0000256" key="3">
    <source>
        <dbReference type="ARBA" id="ARBA00023235"/>
    </source>
</evidence>
<keyword evidence="2" id="KW-0324">Glycolysis</keyword>
<dbReference type="EMBL" id="CAEZTW010000049">
    <property type="protein sequence ID" value="CAB4580092.1"/>
    <property type="molecule type" value="Genomic_DNA"/>
</dbReference>
<keyword evidence="1" id="KW-0312">Gluconeogenesis</keyword>
<evidence type="ECO:0000313" key="4">
    <source>
        <dbReference type="EMBL" id="CAB4580092.1"/>
    </source>
</evidence>
<organism evidence="4">
    <name type="scientific">freshwater metagenome</name>
    <dbReference type="NCBI Taxonomy" id="449393"/>
    <lineage>
        <taxon>unclassified sequences</taxon>
        <taxon>metagenomes</taxon>
        <taxon>ecological metagenomes</taxon>
    </lineage>
</organism>
<name>A0A6J6EUA6_9ZZZZ</name>
<dbReference type="InterPro" id="IPR001672">
    <property type="entry name" value="G6P_Isomerase"/>
</dbReference>
<dbReference type="Gene3D" id="3.40.50.10490">
    <property type="entry name" value="Glucose-6-phosphate isomerase like protein, domain 1"/>
    <property type="match status" value="2"/>
</dbReference>
<keyword evidence="3" id="KW-0413">Isomerase</keyword>
<dbReference type="GO" id="GO:0006096">
    <property type="term" value="P:glycolytic process"/>
    <property type="evidence" value="ECO:0007669"/>
    <property type="project" value="UniProtKB-KW"/>
</dbReference>
<sequence length="501" mass="54865">MQLSGQILSKVNKEIAKDLLGISIRLAQKDSTIWGIDTEAATRLNWVDLPIKSRELMPQLDSLSAWARTNRLDRVILCGMGGSSLAAEVIAAAYGKDLLVIDSTHPAQILSACETDLHHSVIIIGSKSGTTIETISHLKLFTSKLIELGLAPKDHLVIITDPGTPLDISSRRQGFRVVNADPNVGGRYSALSAFGLVPAALMGIDTSVLLDDAEALSQTLITPDSPAIRIASLLFTETKQFVNFCDLDSKLPGLSDWIEQLISESTGKNHRGRLPVVIEDPSSATKELTIGFAKGDFDLSIEASLGEQFILWEWVTALLCYLLKVDPFNQPNVTEAKERTSQILMKMGSKEFAAPEPFLETPTYLLYSNQKISTLQEFLETPASYIAVMAYLARGKDDQVMKIRSPLSKKLDRPVTFGWGPRFLHSTGQIHKGGQPNGCFVQITTNIALDLPIPNEEFTFANLLMAQALGDAAALTERNLPLIRIHLKSTQTGITDLLKEF</sequence>
<dbReference type="PANTHER" id="PTHR11469:SF1">
    <property type="entry name" value="GLUCOSE-6-PHOSPHATE ISOMERASE"/>
    <property type="match status" value="1"/>
</dbReference>
<dbReference type="AlphaFoldDB" id="A0A6J6EUA6"/>
<dbReference type="GO" id="GO:0097367">
    <property type="term" value="F:carbohydrate derivative binding"/>
    <property type="evidence" value="ECO:0007669"/>
    <property type="project" value="InterPro"/>
</dbReference>
<dbReference type="GO" id="GO:0048029">
    <property type="term" value="F:monosaccharide binding"/>
    <property type="evidence" value="ECO:0007669"/>
    <property type="project" value="TreeGrafter"/>
</dbReference>
<evidence type="ECO:0000256" key="1">
    <source>
        <dbReference type="ARBA" id="ARBA00022432"/>
    </source>
</evidence>
<dbReference type="PROSITE" id="PS51463">
    <property type="entry name" value="P_GLUCOSE_ISOMERASE_3"/>
    <property type="match status" value="1"/>
</dbReference>
<proteinExistence type="predicted"/>